<name>A0ABQ8C5F2_BRANA</name>
<dbReference type="PANTHER" id="PTHR13691">
    <property type="entry name" value="RIBOSOMAL PROTEIN L2"/>
    <property type="match status" value="1"/>
</dbReference>
<dbReference type="InterPro" id="IPR002171">
    <property type="entry name" value="Ribosomal_uL2"/>
</dbReference>
<protein>
    <recommendedName>
        <fullName evidence="8">Ribosomal protein L2 C-terminal domain-containing protein</fullName>
    </recommendedName>
</protein>
<keyword evidence="2" id="KW-0689">Ribosomal protein</keyword>
<evidence type="ECO:0008006" key="8">
    <source>
        <dbReference type="Google" id="ProtNLM"/>
    </source>
</evidence>
<dbReference type="SMART" id="SM01382">
    <property type="entry name" value="Ribosomal_L2_C"/>
    <property type="match status" value="1"/>
</dbReference>
<sequence>MPCGEGRRKLRLVMGRVIRAQLRSLEYGERNGYLKDPGRGAPLARVDFRHPIRYKKQKELFVAAEGMYTGHFLYCGKKATLVVGNVLPLRSIPEGAVVCNVELHVGNILTVACVARELILSLLDFLIKEDYAKWMWSHDWSSCRWRKNREAHFLRHVTHTTIEHPHGGGNRQHIGHASTVRPYAINQLVRKLVSLPREERVVSEVKLPHQQPTLTRLRL</sequence>
<dbReference type="Proteomes" id="UP000824890">
    <property type="component" value="Unassembled WGS sequence"/>
</dbReference>
<evidence type="ECO:0000256" key="1">
    <source>
        <dbReference type="ARBA" id="ARBA00005636"/>
    </source>
</evidence>
<dbReference type="Pfam" id="PF00181">
    <property type="entry name" value="Ribosomal_L2_N"/>
    <property type="match status" value="1"/>
</dbReference>
<dbReference type="EMBL" id="JAGKQM010000009">
    <property type="protein sequence ID" value="KAH0911828.1"/>
    <property type="molecule type" value="Genomic_DNA"/>
</dbReference>
<proteinExistence type="inferred from homology"/>
<gene>
    <name evidence="6" type="ORF">HID58_035149</name>
</gene>
<comment type="similarity">
    <text evidence="1">Belongs to the universal ribosomal protein uL2 family.</text>
</comment>
<dbReference type="InterPro" id="IPR022666">
    <property type="entry name" value="Ribosomal_uL2_RNA-bd_dom"/>
</dbReference>
<dbReference type="PANTHER" id="PTHR13691:SF54">
    <property type="entry name" value="60S RIBOSOMAL PROTEIN L8-LIKE"/>
    <property type="match status" value="1"/>
</dbReference>
<organism evidence="6 7">
    <name type="scientific">Brassica napus</name>
    <name type="common">Rape</name>
    <dbReference type="NCBI Taxonomy" id="3708"/>
    <lineage>
        <taxon>Eukaryota</taxon>
        <taxon>Viridiplantae</taxon>
        <taxon>Streptophyta</taxon>
        <taxon>Embryophyta</taxon>
        <taxon>Tracheophyta</taxon>
        <taxon>Spermatophyta</taxon>
        <taxon>Magnoliopsida</taxon>
        <taxon>eudicotyledons</taxon>
        <taxon>Gunneridae</taxon>
        <taxon>Pentapetalae</taxon>
        <taxon>rosids</taxon>
        <taxon>malvids</taxon>
        <taxon>Brassicales</taxon>
        <taxon>Brassicaceae</taxon>
        <taxon>Brassiceae</taxon>
        <taxon>Brassica</taxon>
    </lineage>
</organism>
<evidence type="ECO:0000259" key="5">
    <source>
        <dbReference type="SMART" id="SM01383"/>
    </source>
</evidence>
<reference evidence="6 7" key="1">
    <citation type="submission" date="2021-05" db="EMBL/GenBank/DDBJ databases">
        <title>Genome Assembly of Synthetic Allotetraploid Brassica napus Reveals Homoeologous Exchanges between Subgenomes.</title>
        <authorList>
            <person name="Davis J.T."/>
        </authorList>
    </citation>
    <scope>NUCLEOTIDE SEQUENCE [LARGE SCALE GENOMIC DNA]</scope>
    <source>
        <strain evidence="7">cv. Da-Ae</strain>
        <tissue evidence="6">Seedling</tissue>
    </source>
</reference>
<keyword evidence="7" id="KW-1185">Reference proteome</keyword>
<dbReference type="SMART" id="SM01383">
    <property type="entry name" value="Ribosomal_L2"/>
    <property type="match status" value="1"/>
</dbReference>
<evidence type="ECO:0000256" key="3">
    <source>
        <dbReference type="ARBA" id="ARBA00023274"/>
    </source>
</evidence>
<evidence type="ECO:0000259" key="4">
    <source>
        <dbReference type="SMART" id="SM01382"/>
    </source>
</evidence>
<evidence type="ECO:0000256" key="2">
    <source>
        <dbReference type="ARBA" id="ARBA00022980"/>
    </source>
</evidence>
<dbReference type="InterPro" id="IPR008991">
    <property type="entry name" value="Translation_prot_SH3-like_sf"/>
</dbReference>
<dbReference type="InterPro" id="IPR014726">
    <property type="entry name" value="Ribosomal_uL2_dom3"/>
</dbReference>
<evidence type="ECO:0000313" key="6">
    <source>
        <dbReference type="EMBL" id="KAH0911828.1"/>
    </source>
</evidence>
<evidence type="ECO:0000313" key="7">
    <source>
        <dbReference type="Proteomes" id="UP000824890"/>
    </source>
</evidence>
<dbReference type="Gene3D" id="2.30.30.30">
    <property type="match status" value="1"/>
</dbReference>
<dbReference type="Gene3D" id="2.40.50.140">
    <property type="entry name" value="Nucleic acid-binding proteins"/>
    <property type="match status" value="1"/>
</dbReference>
<dbReference type="Gene3D" id="4.10.950.10">
    <property type="entry name" value="Ribosomal protein L2, domain 3"/>
    <property type="match status" value="1"/>
</dbReference>
<dbReference type="SUPFAM" id="SSF50104">
    <property type="entry name" value="Translation proteins SH3-like domain"/>
    <property type="match status" value="1"/>
</dbReference>
<accession>A0ABQ8C5F2</accession>
<dbReference type="InterPro" id="IPR022669">
    <property type="entry name" value="Ribosomal_uL2_C"/>
</dbReference>
<keyword evidence="3" id="KW-0687">Ribonucleoprotein</keyword>
<feature type="non-terminal residue" evidence="6">
    <location>
        <position position="219"/>
    </location>
</feature>
<dbReference type="InterPro" id="IPR014722">
    <property type="entry name" value="Rib_uL2_dom2"/>
</dbReference>
<feature type="domain" description="Large ribosomal subunit protein uL2 RNA-binding" evidence="5">
    <location>
        <begin position="6"/>
        <end position="75"/>
    </location>
</feature>
<dbReference type="SUPFAM" id="SSF50249">
    <property type="entry name" value="Nucleic acid-binding proteins"/>
    <property type="match status" value="1"/>
</dbReference>
<feature type="domain" description="Large ribosomal subunit protein uL2 C-terminal" evidence="4">
    <location>
        <begin position="81"/>
        <end position="186"/>
    </location>
</feature>
<comment type="caution">
    <text evidence="6">The sequence shown here is derived from an EMBL/GenBank/DDBJ whole genome shotgun (WGS) entry which is preliminary data.</text>
</comment>
<dbReference type="InterPro" id="IPR012340">
    <property type="entry name" value="NA-bd_OB-fold"/>
</dbReference>